<evidence type="ECO:0000256" key="3">
    <source>
        <dbReference type="PIRSR" id="PIRSR036894-1"/>
    </source>
</evidence>
<dbReference type="PIRSF" id="PIRSF036894">
    <property type="entry name" value="PMI_Firm_short"/>
    <property type="match status" value="1"/>
</dbReference>
<dbReference type="PANTHER" id="PTHR42742">
    <property type="entry name" value="TRANSCRIPTIONAL REPRESSOR MPRA"/>
    <property type="match status" value="1"/>
</dbReference>
<feature type="active site" evidence="4">
    <location>
        <position position="199"/>
    </location>
</feature>
<dbReference type="PANTHER" id="PTHR42742:SF3">
    <property type="entry name" value="FRUCTOKINASE"/>
    <property type="match status" value="1"/>
</dbReference>
<dbReference type="GO" id="GO:0004476">
    <property type="term" value="F:mannose-6-phosphate isomerase activity"/>
    <property type="evidence" value="ECO:0007669"/>
    <property type="project" value="InterPro"/>
</dbReference>
<reference evidence="7" key="1">
    <citation type="submission" date="2019-08" db="EMBL/GenBank/DDBJ databases">
        <title>Limnoglobus roseus gen. nov., sp. nov., a novel freshwater planctomycete with a giant genome from the family Gemmataceae.</title>
        <authorList>
            <person name="Kulichevskaya I.S."/>
            <person name="Naumoff D.G."/>
            <person name="Miroshnikov K."/>
            <person name="Ivanova A."/>
            <person name="Philippov D.A."/>
            <person name="Hakobyan A."/>
            <person name="Rijpstra I.C."/>
            <person name="Sinninghe Damste J.S."/>
            <person name="Liesack W."/>
            <person name="Dedysh S.N."/>
        </authorList>
    </citation>
    <scope>NUCLEOTIDE SEQUENCE [LARGE SCALE GENOMIC DNA]</scope>
    <source>
        <strain evidence="7">PX52</strain>
    </source>
</reference>
<dbReference type="Gene3D" id="2.60.120.10">
    <property type="entry name" value="Jelly Rolls"/>
    <property type="match status" value="2"/>
</dbReference>
<feature type="domain" description="Phosphomannose isomerase type I catalytic" evidence="5">
    <location>
        <begin position="8"/>
        <end position="110"/>
    </location>
</feature>
<dbReference type="SUPFAM" id="SSF51182">
    <property type="entry name" value="RmlC-like cupins"/>
    <property type="match status" value="1"/>
</dbReference>
<dbReference type="EMBL" id="CP042425">
    <property type="protein sequence ID" value="QEL16286.1"/>
    <property type="molecule type" value="Genomic_DNA"/>
</dbReference>
<dbReference type="GO" id="GO:0005975">
    <property type="term" value="P:carbohydrate metabolic process"/>
    <property type="evidence" value="ECO:0007669"/>
    <property type="project" value="InterPro"/>
</dbReference>
<evidence type="ECO:0000313" key="7">
    <source>
        <dbReference type="Proteomes" id="UP000324974"/>
    </source>
</evidence>
<evidence type="ECO:0000313" key="6">
    <source>
        <dbReference type="EMBL" id="QEL16286.1"/>
    </source>
</evidence>
<dbReference type="OrthoDB" id="9808275at2"/>
<keyword evidence="7" id="KW-1185">Reference proteome</keyword>
<evidence type="ECO:0000256" key="1">
    <source>
        <dbReference type="ARBA" id="ARBA00022723"/>
    </source>
</evidence>
<sequence length="349" mass="37994">MTTAYPLKFEPIFKTMLWGGTRLRPFLGHTASDEPTGEAWLLSDVDGSLSRVANGPLAGTTLRELLVQDAEGILGGAKLSNGRFPLLLKFLDAKTELSVQVHPNDDQAHAKKPGALGKTEAWVILDADPETSKLYAGFRPGVTADCFRTAMASKTTPDTLHQFTPRPGDCVFLEAGTVHAIGQNLMLFEVQQTSDITYRLYDWDRVDAKTKQPRELHVDDGLECSNFDLGPCHPVTPTQAGDRDELVACRYFTMHHRQPNCRIRVDKPGECRLLVVLEADGPSEIEWGDGDADALRPGDVYLLPANLGECTVLPSGRLRLLEIGLGEAASAKVPSCSSTSTRTSVKVPA</sequence>
<dbReference type="InterPro" id="IPR011051">
    <property type="entry name" value="RmlC_Cupin_sf"/>
</dbReference>
<keyword evidence="1 3" id="KW-0479">Metal-binding</keyword>
<feature type="binding site" evidence="3">
    <location>
        <position position="120"/>
    </location>
    <ligand>
        <name>Zn(2+)</name>
        <dbReference type="ChEBI" id="CHEBI:29105"/>
    </ligand>
</feature>
<dbReference type="Pfam" id="PF20511">
    <property type="entry name" value="PMI_typeI_cat"/>
    <property type="match status" value="1"/>
</dbReference>
<keyword evidence="6" id="KW-0413">Isomerase</keyword>
<evidence type="ECO:0000256" key="2">
    <source>
        <dbReference type="ARBA" id="ARBA00022833"/>
    </source>
</evidence>
<dbReference type="AlphaFoldDB" id="A0A5C1AE36"/>
<dbReference type="KEGG" id="lrs:PX52LOC_03227"/>
<comment type="cofactor">
    <cofactor evidence="3">
        <name>Zn(2+)</name>
        <dbReference type="ChEBI" id="CHEBI:29105"/>
    </cofactor>
    <text evidence="3">Binds 1 zinc ion per subunit.</text>
</comment>
<feature type="binding site" evidence="3">
    <location>
        <position position="102"/>
    </location>
    <ligand>
        <name>Zn(2+)</name>
        <dbReference type="ChEBI" id="CHEBI:29105"/>
    </ligand>
</feature>
<dbReference type="Proteomes" id="UP000324974">
    <property type="component" value="Chromosome"/>
</dbReference>
<feature type="binding site" evidence="3">
    <location>
        <position position="179"/>
    </location>
    <ligand>
        <name>Zn(2+)</name>
        <dbReference type="ChEBI" id="CHEBI:29105"/>
    </ligand>
</feature>
<dbReference type="GO" id="GO:0008270">
    <property type="term" value="F:zinc ion binding"/>
    <property type="evidence" value="ECO:0007669"/>
    <property type="project" value="InterPro"/>
</dbReference>
<gene>
    <name evidence="6" type="ORF">PX52LOC_03227</name>
</gene>
<dbReference type="RefSeq" id="WP_149111036.1">
    <property type="nucleotide sequence ID" value="NZ_CP042425.1"/>
</dbReference>
<evidence type="ECO:0000259" key="5">
    <source>
        <dbReference type="Pfam" id="PF20511"/>
    </source>
</evidence>
<organism evidence="6 7">
    <name type="scientific">Limnoglobus roseus</name>
    <dbReference type="NCBI Taxonomy" id="2598579"/>
    <lineage>
        <taxon>Bacteria</taxon>
        <taxon>Pseudomonadati</taxon>
        <taxon>Planctomycetota</taxon>
        <taxon>Planctomycetia</taxon>
        <taxon>Gemmatales</taxon>
        <taxon>Gemmataceae</taxon>
        <taxon>Limnoglobus</taxon>
    </lineage>
</organism>
<dbReference type="InterPro" id="IPR014710">
    <property type="entry name" value="RmlC-like_jellyroll"/>
</dbReference>
<dbReference type="InterPro" id="IPR046457">
    <property type="entry name" value="PMI_typeI_cat"/>
</dbReference>
<protein>
    <submittedName>
        <fullName evidence="6">Mannose-6-phosphate isomerase</fullName>
    </submittedName>
</protein>
<dbReference type="InterPro" id="IPR014628">
    <property type="entry name" value="Man6P_isomerase_Firm_short"/>
</dbReference>
<dbReference type="CDD" id="cd07010">
    <property type="entry name" value="cupin_PMI_type_I_N_bac"/>
    <property type="match status" value="1"/>
</dbReference>
<evidence type="ECO:0000256" key="4">
    <source>
        <dbReference type="PIRSR" id="PIRSR036894-2"/>
    </source>
</evidence>
<accession>A0A5C1AE36</accession>
<dbReference type="InterPro" id="IPR051804">
    <property type="entry name" value="Carb_Metab_Reg_Kinase/Isom"/>
</dbReference>
<name>A0A5C1AE36_9BACT</name>
<keyword evidence="2 3" id="KW-0862">Zinc</keyword>
<proteinExistence type="predicted"/>